<dbReference type="Proteomes" id="UP000318416">
    <property type="component" value="Unassembled WGS sequence"/>
</dbReference>
<dbReference type="EMBL" id="VIVR01000001">
    <property type="protein sequence ID" value="TWE20099.1"/>
    <property type="molecule type" value="Genomic_DNA"/>
</dbReference>
<evidence type="ECO:0008006" key="3">
    <source>
        <dbReference type="Google" id="ProtNLM"/>
    </source>
</evidence>
<dbReference type="OrthoDB" id="3542505at2"/>
<dbReference type="RefSeq" id="WP_145794271.1">
    <property type="nucleotide sequence ID" value="NZ_BAAABR010000060.1"/>
</dbReference>
<protein>
    <recommendedName>
        <fullName evidence="3">Caspase domain-containing protein</fullName>
    </recommendedName>
</protein>
<evidence type="ECO:0000313" key="2">
    <source>
        <dbReference type="Proteomes" id="UP000318416"/>
    </source>
</evidence>
<dbReference type="Gene3D" id="3.40.50.1460">
    <property type="match status" value="1"/>
</dbReference>
<gene>
    <name evidence="1" type="ORF">FB465_5241</name>
</gene>
<sequence length="360" mass="37763">MRYAPWPALVPDRRTSWAVLVAVTSYADAGLPDLPEAEASMELLADRLTGPDGTLSPARTVRLVDPQSPGEVLAALAGAAASAEGMLCFYYVGHGVTGGDGRLYFALPGTEGDPAQVPRTSLSAESVFAAMGGPAAHRVALLDCCFAGLALDAPAAANVHLLAAADRTRKALIPDNAKATGFTGELLRLFRDGVPDGPEHLDLAQLHRRLSVTLGRAPVGSRPPNPVQRTVDSSGELALARNPAHGTALTPAGLRARAAFAYQVAEVRHVKQPWRPAQAAALLAGVAEDAGRALGRYDRETLQLRHAHASMAGTAHGREAALQLMEPLEGDMAAALAPDDPLLQALRVSLAHWRELSDRA</sequence>
<proteinExistence type="predicted"/>
<keyword evidence="2" id="KW-1185">Reference proteome</keyword>
<reference evidence="1 2" key="1">
    <citation type="submission" date="2019-06" db="EMBL/GenBank/DDBJ databases">
        <title>Sequencing the genomes of 1000 actinobacteria strains.</title>
        <authorList>
            <person name="Klenk H.-P."/>
        </authorList>
    </citation>
    <scope>NUCLEOTIDE SEQUENCE [LARGE SCALE GENOMIC DNA]</scope>
    <source>
        <strain evidence="1 2">DSM 41649</strain>
    </source>
</reference>
<name>A0A561EWW5_9ACTN</name>
<dbReference type="AlphaFoldDB" id="A0A561EWW5"/>
<dbReference type="NCBIfam" id="NF047832">
    <property type="entry name" value="caspase_w_EACC1"/>
    <property type="match status" value="1"/>
</dbReference>
<evidence type="ECO:0000313" key="1">
    <source>
        <dbReference type="EMBL" id="TWE20099.1"/>
    </source>
</evidence>
<accession>A0A561EWW5</accession>
<comment type="caution">
    <text evidence="1">The sequence shown here is derived from an EMBL/GenBank/DDBJ whole genome shotgun (WGS) entry which is preliminary data.</text>
</comment>
<organism evidence="1 2">
    <name type="scientific">Kitasatospora atroaurantiaca</name>
    <dbReference type="NCBI Taxonomy" id="285545"/>
    <lineage>
        <taxon>Bacteria</taxon>
        <taxon>Bacillati</taxon>
        <taxon>Actinomycetota</taxon>
        <taxon>Actinomycetes</taxon>
        <taxon>Kitasatosporales</taxon>
        <taxon>Streptomycetaceae</taxon>
        <taxon>Kitasatospora</taxon>
    </lineage>
</organism>